<dbReference type="InterPro" id="IPR010106">
    <property type="entry name" value="RpnA"/>
</dbReference>
<gene>
    <name evidence="1" type="ORF">FH603_3176</name>
</gene>
<dbReference type="RefSeq" id="WP_186738424.1">
    <property type="nucleotide sequence ID" value="NZ_VFIA01000018.1"/>
</dbReference>
<accession>A0ABR6W821</accession>
<name>A0ABR6W821_9BACT</name>
<reference evidence="1 2" key="1">
    <citation type="submission" date="2019-06" db="EMBL/GenBank/DDBJ databases">
        <title>Spirosoma utsteinense sp. nov. isolated from Antarctic ice-free soils.</title>
        <authorList>
            <person name="Tahon G."/>
        </authorList>
    </citation>
    <scope>NUCLEOTIDE SEQUENCE [LARGE SCALE GENOMIC DNA]</scope>
    <source>
        <strain evidence="1 2">LMG 31447</strain>
    </source>
</reference>
<comment type="caution">
    <text evidence="1">The sequence shown here is derived from an EMBL/GenBank/DDBJ whole genome shotgun (WGS) entry which is preliminary data.</text>
</comment>
<sequence length="333" mass="38324">MAFISRFINPFTDYGFKRLFGTEANKDLLIDFLNQLLPQKHQITDLQYARNECIGVNELDRKAVFDLYCVSQNGDRFIVELQKARQVYFRDRSIFYSSFPIQEQGQVGNWNFKLASVYTVAVLDFVLTANADVINTVQLKDQHNEVFYDKLTYIYMEMPKFTKTEDQLETQSDKWLYLFKHLPDLQERPEQLQERIFHRLFEAAEVANFDRAERDRYEQSLKSYRDLQNVLSFAEMDGIEKGIEEGITQGIEKGIQQGIQLGIEQGVQQGIEQGVQLGIGKGIEQGVQQGIEQGSYLATARIIQNALDKGFSVAQVASLVDLPVEAIEKFINK</sequence>
<dbReference type="PANTHER" id="PTHR41317:SF1">
    <property type="entry name" value="PD-(D_E)XK NUCLEASE FAMILY TRANSPOSASE"/>
    <property type="match status" value="1"/>
</dbReference>
<proteinExistence type="predicted"/>
<evidence type="ECO:0000313" key="1">
    <source>
        <dbReference type="EMBL" id="MBC3792662.1"/>
    </source>
</evidence>
<keyword evidence="2" id="KW-1185">Reference proteome</keyword>
<dbReference type="PANTHER" id="PTHR41317">
    <property type="entry name" value="PD-(D_E)XK NUCLEASE FAMILY TRANSPOSASE"/>
    <property type="match status" value="1"/>
</dbReference>
<dbReference type="EMBL" id="VFIA01000018">
    <property type="protein sequence ID" value="MBC3792662.1"/>
    <property type="molecule type" value="Genomic_DNA"/>
</dbReference>
<protein>
    <submittedName>
        <fullName evidence="1">Transposase/invertase (TIGR01784 family)</fullName>
    </submittedName>
</protein>
<dbReference type="NCBIfam" id="TIGR01784">
    <property type="entry name" value="T_den_put_tspse"/>
    <property type="match status" value="1"/>
</dbReference>
<dbReference type="Pfam" id="PF12784">
    <property type="entry name" value="PDDEXK_2"/>
    <property type="match status" value="1"/>
</dbReference>
<evidence type="ECO:0000313" key="2">
    <source>
        <dbReference type="Proteomes" id="UP000700732"/>
    </source>
</evidence>
<organism evidence="1 2">
    <name type="scientific">Spirosoma utsteinense</name>
    <dbReference type="NCBI Taxonomy" id="2585773"/>
    <lineage>
        <taxon>Bacteria</taxon>
        <taxon>Pseudomonadati</taxon>
        <taxon>Bacteroidota</taxon>
        <taxon>Cytophagia</taxon>
        <taxon>Cytophagales</taxon>
        <taxon>Cytophagaceae</taxon>
        <taxon>Spirosoma</taxon>
    </lineage>
</organism>
<dbReference type="Proteomes" id="UP000700732">
    <property type="component" value="Unassembled WGS sequence"/>
</dbReference>